<feature type="domain" description="RsiG-like" evidence="1">
    <location>
        <begin position="16"/>
        <end position="83"/>
    </location>
</feature>
<evidence type="ECO:0000313" key="2">
    <source>
        <dbReference type="EMBL" id="MFC0081914.1"/>
    </source>
</evidence>
<dbReference type="RefSeq" id="WP_377789246.1">
    <property type="nucleotide sequence ID" value="NZ_JBHLYQ010000056.1"/>
</dbReference>
<proteinExistence type="predicted"/>
<reference evidence="2 3" key="1">
    <citation type="submission" date="2024-09" db="EMBL/GenBank/DDBJ databases">
        <authorList>
            <person name="Sun Q."/>
            <person name="Mori K."/>
        </authorList>
    </citation>
    <scope>NUCLEOTIDE SEQUENCE [LARGE SCALE GENOMIC DNA]</scope>
    <source>
        <strain evidence="2 3">JCM 15389</strain>
    </source>
</reference>
<evidence type="ECO:0000259" key="1">
    <source>
        <dbReference type="Pfam" id="PF22802"/>
    </source>
</evidence>
<dbReference type="InterPro" id="IPR049575">
    <property type="entry name" value="RsiG-like"/>
</dbReference>
<evidence type="ECO:0000313" key="3">
    <source>
        <dbReference type="Proteomes" id="UP001589788"/>
    </source>
</evidence>
<sequence length="181" mass="19530">MSWLDDVVQPVLAEVALTDLAERPLAEIRAMRARCQSVEASVSFLRRLVQGRLDVLHAVLDHREDGGAGADVASLVEELPAILAAGPPRPQAGRQAVLVEPSEEEQDRLVAELDAMVPAATLAVLAERSDEELAADAARLGDLEAALSSARRALHERIDRLEQEIVSRYKSGEATVDELLA</sequence>
<comment type="caution">
    <text evidence="2">The sequence shown here is derived from an EMBL/GenBank/DDBJ whole genome shotgun (WGS) entry which is preliminary data.</text>
</comment>
<name>A0ABV6C6G9_9ACTN</name>
<organism evidence="2 3">
    <name type="scientific">Aciditerrimonas ferrireducens</name>
    <dbReference type="NCBI Taxonomy" id="667306"/>
    <lineage>
        <taxon>Bacteria</taxon>
        <taxon>Bacillati</taxon>
        <taxon>Actinomycetota</taxon>
        <taxon>Acidimicrobiia</taxon>
        <taxon>Acidimicrobiales</taxon>
        <taxon>Acidimicrobiaceae</taxon>
        <taxon>Aciditerrimonas</taxon>
    </lineage>
</organism>
<keyword evidence="3" id="KW-1185">Reference proteome</keyword>
<gene>
    <name evidence="2" type="ORF">ACFFRE_07105</name>
</gene>
<accession>A0ABV6C6G9</accession>
<dbReference type="CDD" id="cd21107">
    <property type="entry name" value="RsiG"/>
    <property type="match status" value="1"/>
</dbReference>
<dbReference type="EMBL" id="JBHLYQ010000056">
    <property type="protein sequence ID" value="MFC0081914.1"/>
    <property type="molecule type" value="Genomic_DNA"/>
</dbReference>
<protein>
    <submittedName>
        <fullName evidence="2">Aerial mycelium formation protein</fullName>
    </submittedName>
</protein>
<feature type="domain" description="RsiG-like" evidence="1">
    <location>
        <begin position="122"/>
        <end position="180"/>
    </location>
</feature>
<dbReference type="Pfam" id="PF22802">
    <property type="entry name" value="RsiG"/>
    <property type="match status" value="2"/>
</dbReference>
<dbReference type="Proteomes" id="UP001589788">
    <property type="component" value="Unassembled WGS sequence"/>
</dbReference>
<dbReference type="InterPro" id="IPR055209">
    <property type="entry name" value="RsiG-like_dom"/>
</dbReference>